<protein>
    <submittedName>
        <fullName evidence="12">Sugar porter family MFS transporter</fullName>
    </submittedName>
</protein>
<evidence type="ECO:0000256" key="3">
    <source>
        <dbReference type="ARBA" id="ARBA00022448"/>
    </source>
</evidence>
<dbReference type="PRINTS" id="PR00171">
    <property type="entry name" value="SUGRTRNSPORT"/>
</dbReference>
<feature type="domain" description="Major facilitator superfamily (MFS) profile" evidence="11">
    <location>
        <begin position="17"/>
        <end position="438"/>
    </location>
</feature>
<evidence type="ECO:0000256" key="7">
    <source>
        <dbReference type="ARBA" id="ARBA00022989"/>
    </source>
</evidence>
<keyword evidence="13" id="KW-1185">Reference proteome</keyword>
<feature type="transmembrane region" description="Helical" evidence="10">
    <location>
        <begin position="12"/>
        <end position="30"/>
    </location>
</feature>
<keyword evidence="4" id="KW-1003">Cell membrane</keyword>
<dbReference type="FunFam" id="1.20.1250.20:FF:000218">
    <property type="entry name" value="facilitated trehalose transporter Tret1"/>
    <property type="match status" value="1"/>
</dbReference>
<keyword evidence="7 10" id="KW-1133">Transmembrane helix</keyword>
<dbReference type="InterPro" id="IPR020846">
    <property type="entry name" value="MFS_dom"/>
</dbReference>
<dbReference type="NCBIfam" id="TIGR00879">
    <property type="entry name" value="SP"/>
    <property type="match status" value="1"/>
</dbReference>
<evidence type="ECO:0000256" key="2">
    <source>
        <dbReference type="ARBA" id="ARBA00010992"/>
    </source>
</evidence>
<dbReference type="InterPro" id="IPR050814">
    <property type="entry name" value="Myo-inositol_Transporter"/>
</dbReference>
<accession>A0A7T1F9B9</accession>
<evidence type="ECO:0000313" key="12">
    <source>
        <dbReference type="EMBL" id="QPM75122.1"/>
    </source>
</evidence>
<feature type="transmembrane region" description="Helical" evidence="10">
    <location>
        <begin position="318"/>
        <end position="341"/>
    </location>
</feature>
<feature type="transmembrane region" description="Helical" evidence="10">
    <location>
        <begin position="83"/>
        <end position="100"/>
    </location>
</feature>
<feature type="transmembrane region" description="Helical" evidence="10">
    <location>
        <begin position="347"/>
        <end position="371"/>
    </location>
</feature>
<comment type="subcellular location">
    <subcellularLocation>
        <location evidence="1">Cell membrane</location>
        <topology evidence="1">Multi-pass membrane protein</topology>
    </subcellularLocation>
</comment>
<feature type="transmembrane region" description="Helical" evidence="10">
    <location>
        <begin position="383"/>
        <end position="404"/>
    </location>
</feature>
<evidence type="ECO:0000256" key="8">
    <source>
        <dbReference type="ARBA" id="ARBA00023136"/>
    </source>
</evidence>
<comment type="similarity">
    <text evidence="2 9">Belongs to the major facilitator superfamily. Sugar transporter (TC 2.A.1.1) family.</text>
</comment>
<dbReference type="EMBL" id="CP064056">
    <property type="protein sequence ID" value="QPM75122.1"/>
    <property type="molecule type" value="Genomic_DNA"/>
</dbReference>
<dbReference type="PROSITE" id="PS00216">
    <property type="entry name" value="SUGAR_TRANSPORT_1"/>
    <property type="match status" value="1"/>
</dbReference>
<dbReference type="RefSeq" id="WP_195718864.1">
    <property type="nucleotide sequence ID" value="NZ_CP064056.1"/>
</dbReference>
<gene>
    <name evidence="12" type="ORF">ISP08_12540</name>
</gene>
<dbReference type="Proteomes" id="UP000594455">
    <property type="component" value="Chromosome"/>
</dbReference>
<proteinExistence type="inferred from homology"/>
<reference evidence="12 13" key="1">
    <citation type="submission" date="2020-10" db="EMBL/GenBank/DDBJ databases">
        <title>Closed genome sequences of Staphylococcus lloydii sp. nov. and Staphylococcus durrellii sp. nov. Isolated from Captive Fruit Bats (Pteropus livingstonii).</title>
        <authorList>
            <person name="Fountain K."/>
        </authorList>
    </citation>
    <scope>NUCLEOTIDE SEQUENCE [LARGE SCALE GENOMIC DNA]</scope>
    <source>
        <strain evidence="12 13">23_2_7_LY</strain>
    </source>
</reference>
<dbReference type="PROSITE" id="PS50850">
    <property type="entry name" value="MFS"/>
    <property type="match status" value="1"/>
</dbReference>
<dbReference type="Pfam" id="PF00083">
    <property type="entry name" value="Sugar_tr"/>
    <property type="match status" value="1"/>
</dbReference>
<feature type="transmembrane region" description="Helical" evidence="10">
    <location>
        <begin position="410"/>
        <end position="431"/>
    </location>
</feature>
<feature type="transmembrane region" description="Helical" evidence="10">
    <location>
        <begin position="288"/>
        <end position="309"/>
    </location>
</feature>
<feature type="transmembrane region" description="Helical" evidence="10">
    <location>
        <begin position="106"/>
        <end position="130"/>
    </location>
</feature>
<dbReference type="PANTHER" id="PTHR48020">
    <property type="entry name" value="PROTON MYO-INOSITOL COTRANSPORTER"/>
    <property type="match status" value="1"/>
</dbReference>
<sequence>MKDNKTNKYNSHYAIFIAITVAALGAVYGYDTGNISGALPYLKQEMGLSTRMAELVSSAVVAGSILGAMFGGKLSNKIGRKNTMIFVSAAFVILAILSAFPPNVWFLIVVRFILGLSIGVTIVVAPVFIAEISPYKIRGAMLVTFQIATTIGISLASFINLYFSQTGNWRAMLGVSAIIAFVLVIAILRFPDTPTWYIMKGHRERGIKTLQKLEAPEKVQSELAKIDQEVHQNESGKFSELFKTKYIKGTIFILGLGIFVQITGINAIVYYGPIIFQKVGFASFSNGILITGITQLIALIAEVTSSLIIDKWGRRKSLLMGISFMIIANIVLALLFLIGFISSWMMYLSVIIIFLFRVGYSFGFGSLVWVYASETLPSRLRSIGSSLMLTANLVANLIVSMFFLTMFENFGGQVIFLIFGILAIISWIFVFKLAPETNGRTFEEIQAYWNNGGKWDEDIANEKVESK</sequence>
<dbReference type="GO" id="GO:0022857">
    <property type="term" value="F:transmembrane transporter activity"/>
    <property type="evidence" value="ECO:0007669"/>
    <property type="project" value="InterPro"/>
</dbReference>
<name>A0A7T1F9B9_9STAP</name>
<dbReference type="InterPro" id="IPR036259">
    <property type="entry name" value="MFS_trans_sf"/>
</dbReference>
<dbReference type="InterPro" id="IPR003663">
    <property type="entry name" value="Sugar/inositol_transpt"/>
</dbReference>
<dbReference type="KEGG" id="sllo:ISP08_12540"/>
<dbReference type="GO" id="GO:0005886">
    <property type="term" value="C:plasma membrane"/>
    <property type="evidence" value="ECO:0007669"/>
    <property type="project" value="UniProtKB-SubCell"/>
</dbReference>
<organism evidence="12 13">
    <name type="scientific">Staphylococcus lloydii</name>
    <dbReference type="NCBI Taxonomy" id="2781774"/>
    <lineage>
        <taxon>Bacteria</taxon>
        <taxon>Bacillati</taxon>
        <taxon>Bacillota</taxon>
        <taxon>Bacilli</taxon>
        <taxon>Bacillales</taxon>
        <taxon>Staphylococcaceae</taxon>
        <taxon>Staphylococcus</taxon>
    </lineage>
</organism>
<keyword evidence="3 9" id="KW-0813">Transport</keyword>
<dbReference type="InterPro" id="IPR005829">
    <property type="entry name" value="Sugar_transporter_CS"/>
</dbReference>
<dbReference type="PROSITE" id="PS00217">
    <property type="entry name" value="SUGAR_TRANSPORT_2"/>
    <property type="match status" value="1"/>
</dbReference>
<evidence type="ECO:0000256" key="4">
    <source>
        <dbReference type="ARBA" id="ARBA00022475"/>
    </source>
</evidence>
<evidence type="ECO:0000256" key="9">
    <source>
        <dbReference type="RuleBase" id="RU003346"/>
    </source>
</evidence>
<dbReference type="Gene3D" id="1.20.1250.20">
    <property type="entry name" value="MFS general substrate transporter like domains"/>
    <property type="match status" value="1"/>
</dbReference>
<evidence type="ECO:0000259" key="11">
    <source>
        <dbReference type="PROSITE" id="PS50850"/>
    </source>
</evidence>
<evidence type="ECO:0000256" key="5">
    <source>
        <dbReference type="ARBA" id="ARBA00022597"/>
    </source>
</evidence>
<feature type="transmembrane region" description="Helical" evidence="10">
    <location>
        <begin position="251"/>
        <end position="276"/>
    </location>
</feature>
<keyword evidence="8 10" id="KW-0472">Membrane</keyword>
<dbReference type="InterPro" id="IPR005828">
    <property type="entry name" value="MFS_sugar_transport-like"/>
</dbReference>
<keyword evidence="6 10" id="KW-0812">Transmembrane</keyword>
<dbReference type="SUPFAM" id="SSF103473">
    <property type="entry name" value="MFS general substrate transporter"/>
    <property type="match status" value="1"/>
</dbReference>
<dbReference type="AlphaFoldDB" id="A0A7T1F9B9"/>
<evidence type="ECO:0000256" key="1">
    <source>
        <dbReference type="ARBA" id="ARBA00004651"/>
    </source>
</evidence>
<feature type="transmembrane region" description="Helical" evidence="10">
    <location>
        <begin position="50"/>
        <end position="71"/>
    </location>
</feature>
<evidence type="ECO:0000256" key="6">
    <source>
        <dbReference type="ARBA" id="ARBA00022692"/>
    </source>
</evidence>
<keyword evidence="5" id="KW-0762">Sugar transport</keyword>
<feature type="transmembrane region" description="Helical" evidence="10">
    <location>
        <begin position="142"/>
        <end position="163"/>
    </location>
</feature>
<feature type="transmembrane region" description="Helical" evidence="10">
    <location>
        <begin position="169"/>
        <end position="190"/>
    </location>
</feature>
<evidence type="ECO:0000313" key="13">
    <source>
        <dbReference type="Proteomes" id="UP000594455"/>
    </source>
</evidence>
<evidence type="ECO:0000256" key="10">
    <source>
        <dbReference type="SAM" id="Phobius"/>
    </source>
</evidence>
<dbReference type="PANTHER" id="PTHR48020:SF12">
    <property type="entry name" value="PROTON MYO-INOSITOL COTRANSPORTER"/>
    <property type="match status" value="1"/>
</dbReference>